<accession>A8AL55</accession>
<evidence type="ECO:0008006" key="4">
    <source>
        <dbReference type="Google" id="ProtNLM"/>
    </source>
</evidence>
<dbReference type="SFLD" id="SFLDG01129">
    <property type="entry name" value="C1.5:_HAD__Beta-PGM__Phosphata"/>
    <property type="match status" value="1"/>
</dbReference>
<dbReference type="NCBIfam" id="TIGR01509">
    <property type="entry name" value="HAD-SF-IA-v3"/>
    <property type="match status" value="1"/>
</dbReference>
<protein>
    <recommendedName>
        <fullName evidence="4">Phosphatase</fullName>
    </recommendedName>
</protein>
<gene>
    <name evidence="2" type="ordered locus">CKO_03127</name>
</gene>
<evidence type="ECO:0000313" key="3">
    <source>
        <dbReference type="Proteomes" id="UP000008148"/>
    </source>
</evidence>
<dbReference type="InterPro" id="IPR023214">
    <property type="entry name" value="HAD_sf"/>
</dbReference>
<evidence type="ECO:0000313" key="2">
    <source>
        <dbReference type="EMBL" id="ABV14218.1"/>
    </source>
</evidence>
<keyword evidence="1" id="KW-0479">Metal-binding</keyword>
<sequence>MHCIAFFPFALVDFFPVRRIVKLLLSRYSYSSTACKERIMLYIFDLGNVIVDIDFNRVLGAWSDLSRVPLASLKQSFTMGEAFHQHERGEITDEAFAEALCHEMALPLSYEQFSHGWQAVFVALRPEVIDIMHKLREQGHRVVVLSNTNRLHTTFWPDEYPEVRQAANHIYLSQELGMRKPEVRIYQHVLQTEGFSAADTVFFDDNADNIEGANQLGITSILVTDKTTIPDYFAKLLC</sequence>
<dbReference type="PANTHER" id="PTHR43611">
    <property type="entry name" value="ALPHA-D-GLUCOSE 1-PHOSPHATE PHOSPHATASE"/>
    <property type="match status" value="1"/>
</dbReference>
<dbReference type="HOGENOM" id="CLU_045011_9_5_6"/>
<dbReference type="Gene3D" id="1.10.150.240">
    <property type="entry name" value="Putative phosphatase, domain 2"/>
    <property type="match status" value="1"/>
</dbReference>
<dbReference type="InterPro" id="IPR036412">
    <property type="entry name" value="HAD-like_sf"/>
</dbReference>
<keyword evidence="3" id="KW-1185">Reference proteome</keyword>
<dbReference type="EMBL" id="CP000822">
    <property type="protein sequence ID" value="ABV14218.1"/>
    <property type="molecule type" value="Genomic_DNA"/>
</dbReference>
<dbReference type="CDD" id="cd02603">
    <property type="entry name" value="HAD_sEH-N_like"/>
    <property type="match status" value="1"/>
</dbReference>
<reference evidence="2 3" key="1">
    <citation type="submission" date="2007-08" db="EMBL/GenBank/DDBJ databases">
        <authorList>
            <consortium name="The Citrobacter koseri Genome Sequencing Project"/>
            <person name="McClelland M."/>
            <person name="Sanderson E.K."/>
            <person name="Porwollik S."/>
            <person name="Spieth J."/>
            <person name="Clifton W.S."/>
            <person name="Latreille P."/>
            <person name="Courtney L."/>
            <person name="Wang C."/>
            <person name="Pepin K."/>
            <person name="Bhonagiri V."/>
            <person name="Nash W."/>
            <person name="Johnson M."/>
            <person name="Thiruvilangam P."/>
            <person name="Wilson R."/>
        </authorList>
    </citation>
    <scope>NUCLEOTIDE SEQUENCE [LARGE SCALE GENOMIC DNA]</scope>
    <source>
        <strain evidence="3">ATCC BAA-895 / CDC 4225-83 / SGSC4696</strain>
    </source>
</reference>
<dbReference type="PANTHER" id="PTHR43611:SF3">
    <property type="entry name" value="FLAVIN MONONUCLEOTIDE HYDROLASE 1, CHLOROPLATIC"/>
    <property type="match status" value="1"/>
</dbReference>
<dbReference type="STRING" id="290338.CKO_03127"/>
<dbReference type="Pfam" id="PF00702">
    <property type="entry name" value="Hydrolase"/>
    <property type="match status" value="1"/>
</dbReference>
<dbReference type="KEGG" id="cko:CKO_03127"/>
<dbReference type="SFLD" id="SFLDS00003">
    <property type="entry name" value="Haloacid_Dehalogenase"/>
    <property type="match status" value="1"/>
</dbReference>
<name>A8AL55_CITK8</name>
<dbReference type="Proteomes" id="UP000008148">
    <property type="component" value="Chromosome"/>
</dbReference>
<dbReference type="GO" id="GO:0046872">
    <property type="term" value="F:metal ion binding"/>
    <property type="evidence" value="ECO:0007669"/>
    <property type="project" value="UniProtKB-KW"/>
</dbReference>
<dbReference type="NCBIfam" id="NF006991">
    <property type="entry name" value="PRK09456.1"/>
    <property type="match status" value="1"/>
</dbReference>
<evidence type="ECO:0000256" key="1">
    <source>
        <dbReference type="ARBA" id="ARBA00022723"/>
    </source>
</evidence>
<dbReference type="SUPFAM" id="SSF56784">
    <property type="entry name" value="HAD-like"/>
    <property type="match status" value="1"/>
</dbReference>
<organism evidence="2 3">
    <name type="scientific">Citrobacter koseri (strain ATCC BAA-895 / CDC 4225-83 / SGSC4696)</name>
    <dbReference type="NCBI Taxonomy" id="290338"/>
    <lineage>
        <taxon>Bacteria</taxon>
        <taxon>Pseudomonadati</taxon>
        <taxon>Pseudomonadota</taxon>
        <taxon>Gammaproteobacteria</taxon>
        <taxon>Enterobacterales</taxon>
        <taxon>Enterobacteriaceae</taxon>
        <taxon>Citrobacter</taxon>
    </lineage>
</organism>
<dbReference type="AlphaFoldDB" id="A8AL55"/>
<proteinExistence type="predicted"/>
<dbReference type="InterPro" id="IPR023198">
    <property type="entry name" value="PGP-like_dom2"/>
</dbReference>
<dbReference type="InterPro" id="IPR006439">
    <property type="entry name" value="HAD-SF_hydro_IA"/>
</dbReference>
<dbReference type="Gene3D" id="3.40.50.1000">
    <property type="entry name" value="HAD superfamily/HAD-like"/>
    <property type="match status" value="1"/>
</dbReference>